<dbReference type="PANTHER" id="PTHR43464:SF19">
    <property type="entry name" value="UBIQUINONE BIOSYNTHESIS O-METHYLTRANSFERASE, MITOCHONDRIAL"/>
    <property type="match status" value="1"/>
</dbReference>
<evidence type="ECO:0000256" key="2">
    <source>
        <dbReference type="ARBA" id="ARBA00022679"/>
    </source>
</evidence>
<dbReference type="RefSeq" id="WP_176634421.1">
    <property type="nucleotide sequence ID" value="NZ_JAAMFM010000007.1"/>
</dbReference>
<reference evidence="5 6" key="1">
    <citation type="submission" date="2020-02" db="EMBL/GenBank/DDBJ databases">
        <title>Genome sequence of strain AETb3-4.</title>
        <authorList>
            <person name="Gao J."/>
            <person name="Zhang X."/>
        </authorList>
    </citation>
    <scope>NUCLEOTIDE SEQUENCE [LARGE SCALE GENOMIC DNA]</scope>
    <source>
        <strain evidence="5 6">AETb3-4</strain>
    </source>
</reference>
<keyword evidence="3" id="KW-0949">S-adenosyl-L-methionine</keyword>
<name>A0A7Y7IGM8_9MICC</name>
<comment type="caution">
    <text evidence="5">The sequence shown here is derived from an EMBL/GenBank/DDBJ whole genome shotgun (WGS) entry which is preliminary data.</text>
</comment>
<evidence type="ECO:0000313" key="5">
    <source>
        <dbReference type="EMBL" id="NVM94695.1"/>
    </source>
</evidence>
<accession>A0A7Y7IGM8</accession>
<dbReference type="AlphaFoldDB" id="A0A7Y7IGM8"/>
<keyword evidence="1 5" id="KW-0489">Methyltransferase</keyword>
<gene>
    <name evidence="5" type="ORF">G6034_07180</name>
</gene>
<dbReference type="InterPro" id="IPR029063">
    <property type="entry name" value="SAM-dependent_MTases_sf"/>
</dbReference>
<proteinExistence type="predicted"/>
<dbReference type="GO" id="GO:0008168">
    <property type="term" value="F:methyltransferase activity"/>
    <property type="evidence" value="ECO:0007669"/>
    <property type="project" value="UniProtKB-KW"/>
</dbReference>
<evidence type="ECO:0000313" key="6">
    <source>
        <dbReference type="Proteomes" id="UP000543556"/>
    </source>
</evidence>
<sequence>MRFLRERAVDAVEDMDRPDCDAARLERTYAQFPLVNAVVSGWHGVYRRRIRPLLSPTTATTLLDIGCGGGDIARKLAGWAARDSLVLDITAIDPDQRALDFATSRPPHPRLAFRRAFSSDLVGEGASFDLVISNHMLHHLTPAELQGLLADSEVLARRAVIHSDIARSPAAYVLFGAGTAPFFPGSFIRRDGLTSIRRSYTAANLRAVVRPGWSVRSERPFRTLVQFTPGNVRA</sequence>
<dbReference type="NCBIfam" id="NF004851">
    <property type="entry name" value="PRK06202.1"/>
    <property type="match status" value="1"/>
</dbReference>
<organism evidence="5 6">
    <name type="scientific">Arthrobacter wenxiniae</name>
    <dbReference type="NCBI Taxonomy" id="2713570"/>
    <lineage>
        <taxon>Bacteria</taxon>
        <taxon>Bacillati</taxon>
        <taxon>Actinomycetota</taxon>
        <taxon>Actinomycetes</taxon>
        <taxon>Micrococcales</taxon>
        <taxon>Micrococcaceae</taxon>
        <taxon>Arthrobacter</taxon>
    </lineage>
</organism>
<protein>
    <submittedName>
        <fullName evidence="5">Methyltransferase domain-containing protein</fullName>
    </submittedName>
</protein>
<dbReference type="PANTHER" id="PTHR43464">
    <property type="entry name" value="METHYLTRANSFERASE"/>
    <property type="match status" value="1"/>
</dbReference>
<dbReference type="GO" id="GO:0032259">
    <property type="term" value="P:methylation"/>
    <property type="evidence" value="ECO:0007669"/>
    <property type="project" value="UniProtKB-KW"/>
</dbReference>
<keyword evidence="6" id="KW-1185">Reference proteome</keyword>
<dbReference type="CDD" id="cd02440">
    <property type="entry name" value="AdoMet_MTases"/>
    <property type="match status" value="1"/>
</dbReference>
<evidence type="ECO:0000259" key="4">
    <source>
        <dbReference type="Pfam" id="PF13649"/>
    </source>
</evidence>
<dbReference type="InterPro" id="IPR041698">
    <property type="entry name" value="Methyltransf_25"/>
</dbReference>
<dbReference type="Gene3D" id="3.40.50.150">
    <property type="entry name" value="Vaccinia Virus protein VP39"/>
    <property type="match status" value="1"/>
</dbReference>
<dbReference type="EMBL" id="JAAMFM010000007">
    <property type="protein sequence ID" value="NVM94695.1"/>
    <property type="molecule type" value="Genomic_DNA"/>
</dbReference>
<keyword evidence="2 5" id="KW-0808">Transferase</keyword>
<dbReference type="Proteomes" id="UP000543556">
    <property type="component" value="Unassembled WGS sequence"/>
</dbReference>
<evidence type="ECO:0000256" key="3">
    <source>
        <dbReference type="ARBA" id="ARBA00022691"/>
    </source>
</evidence>
<evidence type="ECO:0000256" key="1">
    <source>
        <dbReference type="ARBA" id="ARBA00022603"/>
    </source>
</evidence>
<dbReference type="SUPFAM" id="SSF53335">
    <property type="entry name" value="S-adenosyl-L-methionine-dependent methyltransferases"/>
    <property type="match status" value="1"/>
</dbReference>
<dbReference type="Pfam" id="PF13649">
    <property type="entry name" value="Methyltransf_25"/>
    <property type="match status" value="1"/>
</dbReference>
<feature type="domain" description="Methyltransferase" evidence="4">
    <location>
        <begin position="63"/>
        <end position="150"/>
    </location>
</feature>